<dbReference type="EMBL" id="BAABME010043903">
    <property type="protein sequence ID" value="GAA0176377.1"/>
    <property type="molecule type" value="Genomic_DNA"/>
</dbReference>
<protein>
    <submittedName>
        <fullName evidence="1">Uncharacterized protein</fullName>
    </submittedName>
</protein>
<keyword evidence="2" id="KW-1185">Reference proteome</keyword>
<organism evidence="1 2">
    <name type="scientific">Lithospermum erythrorhizon</name>
    <name type="common">Purple gromwell</name>
    <name type="synonym">Lithospermum officinale var. erythrorhizon</name>
    <dbReference type="NCBI Taxonomy" id="34254"/>
    <lineage>
        <taxon>Eukaryota</taxon>
        <taxon>Viridiplantae</taxon>
        <taxon>Streptophyta</taxon>
        <taxon>Embryophyta</taxon>
        <taxon>Tracheophyta</taxon>
        <taxon>Spermatophyta</taxon>
        <taxon>Magnoliopsida</taxon>
        <taxon>eudicotyledons</taxon>
        <taxon>Gunneridae</taxon>
        <taxon>Pentapetalae</taxon>
        <taxon>asterids</taxon>
        <taxon>lamiids</taxon>
        <taxon>Boraginales</taxon>
        <taxon>Boraginaceae</taxon>
        <taxon>Boraginoideae</taxon>
        <taxon>Lithospermeae</taxon>
        <taxon>Lithospermum</taxon>
    </lineage>
</organism>
<dbReference type="Proteomes" id="UP001454036">
    <property type="component" value="Unassembled WGS sequence"/>
</dbReference>
<dbReference type="AlphaFoldDB" id="A0AAV3RIX4"/>
<sequence length="97" mass="11022">MPLREKGAKEQSVVCGDVRICANHWFQCYCGSYIPISGCFWALSLLVSKCSIMSIPGKIFLFLEIDTICWCDSNHEEDSVEIKRDHEGPEEEALQHV</sequence>
<evidence type="ECO:0000313" key="2">
    <source>
        <dbReference type="Proteomes" id="UP001454036"/>
    </source>
</evidence>
<name>A0AAV3RIX4_LITER</name>
<proteinExistence type="predicted"/>
<comment type="caution">
    <text evidence="1">The sequence shown here is derived from an EMBL/GenBank/DDBJ whole genome shotgun (WGS) entry which is preliminary data.</text>
</comment>
<reference evidence="1 2" key="1">
    <citation type="submission" date="2024-01" db="EMBL/GenBank/DDBJ databases">
        <title>The complete chloroplast genome sequence of Lithospermum erythrorhizon: insights into the phylogenetic relationship among Boraginaceae species and the maternal lineages of purple gromwells.</title>
        <authorList>
            <person name="Okada T."/>
            <person name="Watanabe K."/>
        </authorList>
    </citation>
    <scope>NUCLEOTIDE SEQUENCE [LARGE SCALE GENOMIC DNA]</scope>
</reference>
<evidence type="ECO:0000313" key="1">
    <source>
        <dbReference type="EMBL" id="GAA0176377.1"/>
    </source>
</evidence>
<gene>
    <name evidence="1" type="ORF">LIER_44016</name>
</gene>
<accession>A0AAV3RIX4</accession>